<evidence type="ECO:0000313" key="2">
    <source>
        <dbReference type="Proteomes" id="UP000184389"/>
    </source>
</evidence>
<keyword evidence="2" id="KW-1185">Reference proteome</keyword>
<evidence type="ECO:0000313" key="1">
    <source>
        <dbReference type="EMBL" id="SHH32358.1"/>
    </source>
</evidence>
<accession>A0A1M5S214</accession>
<dbReference type="OrthoDB" id="1707754at2"/>
<evidence type="ECO:0008006" key="3">
    <source>
        <dbReference type="Google" id="ProtNLM"/>
    </source>
</evidence>
<sequence length="55" mass="6409">MLINCSENCIYQNEGICTLKHVTNSSGTPSEDCPYFREKVKKVRQEELPDVYKNR</sequence>
<dbReference type="Proteomes" id="UP000184389">
    <property type="component" value="Unassembled WGS sequence"/>
</dbReference>
<dbReference type="RefSeq" id="WP_132996302.1">
    <property type="nucleotide sequence ID" value="NZ_FQXR01000002.1"/>
</dbReference>
<dbReference type="STRING" id="1123281.SAMN02745180_00048"/>
<gene>
    <name evidence="1" type="ORF">SAMN02745180_00048</name>
</gene>
<name>A0A1M5S214_9FIRM</name>
<proteinExistence type="predicted"/>
<organism evidence="1 2">
    <name type="scientific">Sporanaerobacter acetigenes DSM 13106</name>
    <dbReference type="NCBI Taxonomy" id="1123281"/>
    <lineage>
        <taxon>Bacteria</taxon>
        <taxon>Bacillati</taxon>
        <taxon>Bacillota</taxon>
        <taxon>Tissierellia</taxon>
        <taxon>Tissierellales</taxon>
        <taxon>Sporanaerobacteraceae</taxon>
        <taxon>Sporanaerobacter</taxon>
    </lineage>
</organism>
<reference evidence="1 2" key="1">
    <citation type="submission" date="2016-11" db="EMBL/GenBank/DDBJ databases">
        <authorList>
            <person name="Jaros S."/>
            <person name="Januszkiewicz K."/>
            <person name="Wedrychowicz H."/>
        </authorList>
    </citation>
    <scope>NUCLEOTIDE SEQUENCE [LARGE SCALE GENOMIC DNA]</scope>
    <source>
        <strain evidence="1 2">DSM 13106</strain>
    </source>
</reference>
<dbReference type="AlphaFoldDB" id="A0A1M5S214"/>
<protein>
    <recommendedName>
        <fullName evidence="3">DUF1540 domain-containing protein</fullName>
    </recommendedName>
</protein>
<dbReference type="EMBL" id="FQXR01000002">
    <property type="protein sequence ID" value="SHH32358.1"/>
    <property type="molecule type" value="Genomic_DNA"/>
</dbReference>